<evidence type="ECO:0000313" key="3">
    <source>
        <dbReference type="EMBL" id="KAJ1718138.1"/>
    </source>
</evidence>
<comment type="caution">
    <text evidence="3">The sequence shown here is derived from an EMBL/GenBank/DDBJ whole genome shotgun (WGS) entry which is preliminary data.</text>
</comment>
<protein>
    <recommendedName>
        <fullName evidence="2">Fungal-type protein kinase domain-containing protein</fullName>
    </recommendedName>
</protein>
<dbReference type="PROSITE" id="PS00109">
    <property type="entry name" value="PROTEIN_KINASE_TYR"/>
    <property type="match status" value="1"/>
</dbReference>
<dbReference type="SUPFAM" id="SSF56112">
    <property type="entry name" value="Protein kinase-like (PK-like)"/>
    <property type="match status" value="1"/>
</dbReference>
<evidence type="ECO:0000256" key="1">
    <source>
        <dbReference type="SAM" id="MobiDB-lite"/>
    </source>
</evidence>
<feature type="compositionally biased region" description="Polar residues" evidence="1">
    <location>
        <begin position="279"/>
        <end position="293"/>
    </location>
</feature>
<dbReference type="InterPro" id="IPR008266">
    <property type="entry name" value="Tyr_kinase_AS"/>
</dbReference>
<keyword evidence="4" id="KW-1185">Reference proteome</keyword>
<feature type="non-terminal residue" evidence="3">
    <location>
        <position position="330"/>
    </location>
</feature>
<feature type="domain" description="Fungal-type protein kinase" evidence="2">
    <location>
        <begin position="56"/>
        <end position="188"/>
    </location>
</feature>
<dbReference type="PANTHER" id="PTHR38248:SF2">
    <property type="entry name" value="FUNK1 11"/>
    <property type="match status" value="1"/>
</dbReference>
<evidence type="ECO:0000259" key="2">
    <source>
        <dbReference type="Pfam" id="PF17667"/>
    </source>
</evidence>
<dbReference type="PANTHER" id="PTHR38248">
    <property type="entry name" value="FUNK1 6"/>
    <property type="match status" value="1"/>
</dbReference>
<evidence type="ECO:0000313" key="4">
    <source>
        <dbReference type="Proteomes" id="UP001143981"/>
    </source>
</evidence>
<gene>
    <name evidence="3" type="ORF">LPJ61_006817</name>
</gene>
<dbReference type="InterPro" id="IPR040976">
    <property type="entry name" value="Pkinase_fungal"/>
</dbReference>
<dbReference type="Pfam" id="PF17667">
    <property type="entry name" value="Pkinase_fungal"/>
    <property type="match status" value="1"/>
</dbReference>
<dbReference type="InterPro" id="IPR011009">
    <property type="entry name" value="Kinase-like_dom_sf"/>
</dbReference>
<dbReference type="OrthoDB" id="5584477at2759"/>
<organism evidence="3 4">
    <name type="scientific">Coemansia biformis</name>
    <dbReference type="NCBI Taxonomy" id="1286918"/>
    <lineage>
        <taxon>Eukaryota</taxon>
        <taxon>Fungi</taxon>
        <taxon>Fungi incertae sedis</taxon>
        <taxon>Zoopagomycota</taxon>
        <taxon>Kickxellomycotina</taxon>
        <taxon>Kickxellomycetes</taxon>
        <taxon>Kickxellales</taxon>
        <taxon>Kickxellaceae</taxon>
        <taxon>Coemansia</taxon>
    </lineage>
</organism>
<reference evidence="3" key="1">
    <citation type="submission" date="2022-07" db="EMBL/GenBank/DDBJ databases">
        <title>Phylogenomic reconstructions and comparative analyses of Kickxellomycotina fungi.</title>
        <authorList>
            <person name="Reynolds N.K."/>
            <person name="Stajich J.E."/>
            <person name="Barry K."/>
            <person name="Grigoriev I.V."/>
            <person name="Crous P."/>
            <person name="Smith M.E."/>
        </authorList>
    </citation>
    <scope>NUCLEOTIDE SEQUENCE</scope>
    <source>
        <strain evidence="3">BCRC 34381</strain>
    </source>
</reference>
<accession>A0A9W8CNK2</accession>
<proteinExistence type="predicted"/>
<sequence length="330" mass="37071">LLRSEVVLLRKIGDKLKEHKKLDGLYPRLEAGGWVHRGLGDNQVLDSTREMISGLSDEQQRDTPFCLHVRYAMTPIGKPLRDVKSVPELIIVLFDVMRCYMAINNECEILHRDISNNNIMIVRTTTGRIHGLLIDFDCALDTSLEGRAVRPERTGTLPFMSVANLEELGIKQTALDDWESLLYLVCWLGTFGINSSNDHPGNIKKLRIHEWHDGDPVDIASKKRGLAQALHRKLFMNNKLVSKCHGALKIKPGAGNDDDNHVTIGSRNYDDVFGEPIPQESSTSGNPRTTIQPSAPPTDPFIERAKYVDKISDDLIDILRQYAIKALAFI</sequence>
<dbReference type="Proteomes" id="UP001143981">
    <property type="component" value="Unassembled WGS sequence"/>
</dbReference>
<name>A0A9W8CNK2_9FUNG</name>
<feature type="non-terminal residue" evidence="3">
    <location>
        <position position="1"/>
    </location>
</feature>
<dbReference type="AlphaFoldDB" id="A0A9W8CNK2"/>
<dbReference type="EMBL" id="JANBOI010003793">
    <property type="protein sequence ID" value="KAJ1718138.1"/>
    <property type="molecule type" value="Genomic_DNA"/>
</dbReference>
<dbReference type="GO" id="GO:0004672">
    <property type="term" value="F:protein kinase activity"/>
    <property type="evidence" value="ECO:0007669"/>
    <property type="project" value="InterPro"/>
</dbReference>
<dbReference type="Gene3D" id="1.10.510.10">
    <property type="entry name" value="Transferase(Phosphotransferase) domain 1"/>
    <property type="match status" value="1"/>
</dbReference>
<feature type="region of interest" description="Disordered" evidence="1">
    <location>
        <begin position="273"/>
        <end position="299"/>
    </location>
</feature>